<dbReference type="InterPro" id="IPR000219">
    <property type="entry name" value="DH_dom"/>
</dbReference>
<dbReference type="GO" id="GO:0005737">
    <property type="term" value="C:cytoplasm"/>
    <property type="evidence" value="ECO:0007669"/>
    <property type="project" value="TreeGrafter"/>
</dbReference>
<feature type="compositionally biased region" description="Low complexity" evidence="1">
    <location>
        <begin position="350"/>
        <end position="359"/>
    </location>
</feature>
<dbReference type="PANTHER" id="PTHR12673:SF159">
    <property type="entry name" value="LD03170P"/>
    <property type="match status" value="1"/>
</dbReference>
<feature type="compositionally biased region" description="Polar residues" evidence="1">
    <location>
        <begin position="238"/>
        <end position="256"/>
    </location>
</feature>
<feature type="region of interest" description="Disordered" evidence="1">
    <location>
        <begin position="350"/>
        <end position="456"/>
    </location>
</feature>
<organism evidence="3 4">
    <name type="scientific">Pleurotus ostreatus (strain PC15)</name>
    <name type="common">Oyster mushroom</name>
    <dbReference type="NCBI Taxonomy" id="1137138"/>
    <lineage>
        <taxon>Eukaryota</taxon>
        <taxon>Fungi</taxon>
        <taxon>Dikarya</taxon>
        <taxon>Basidiomycota</taxon>
        <taxon>Agaricomycotina</taxon>
        <taxon>Agaricomycetes</taxon>
        <taxon>Agaricomycetidae</taxon>
        <taxon>Agaricales</taxon>
        <taxon>Pleurotineae</taxon>
        <taxon>Pleurotaceae</taxon>
        <taxon>Pleurotus</taxon>
    </lineage>
</organism>
<dbReference type="InParanoid" id="A0A067N797"/>
<evidence type="ECO:0000313" key="4">
    <source>
        <dbReference type="Proteomes" id="UP000027073"/>
    </source>
</evidence>
<evidence type="ECO:0000313" key="3">
    <source>
        <dbReference type="EMBL" id="KDQ22805.1"/>
    </source>
</evidence>
<feature type="region of interest" description="Disordered" evidence="1">
    <location>
        <begin position="1374"/>
        <end position="1411"/>
    </location>
</feature>
<dbReference type="InterPro" id="IPR035899">
    <property type="entry name" value="DBL_dom_sf"/>
</dbReference>
<dbReference type="EMBL" id="KL198014">
    <property type="protein sequence ID" value="KDQ22805.1"/>
    <property type="molecule type" value="Genomic_DNA"/>
</dbReference>
<feature type="region of interest" description="Disordered" evidence="1">
    <location>
        <begin position="1099"/>
        <end position="1119"/>
    </location>
</feature>
<feature type="compositionally biased region" description="Low complexity" evidence="1">
    <location>
        <begin position="1272"/>
        <end position="1290"/>
    </location>
</feature>
<feature type="compositionally biased region" description="Polar residues" evidence="1">
    <location>
        <begin position="218"/>
        <end position="229"/>
    </location>
</feature>
<feature type="compositionally biased region" description="Polar residues" evidence="1">
    <location>
        <begin position="569"/>
        <end position="580"/>
    </location>
</feature>
<dbReference type="Gene3D" id="1.20.900.10">
    <property type="entry name" value="Dbl homology (DH) domain"/>
    <property type="match status" value="1"/>
</dbReference>
<feature type="domain" description="DH" evidence="2">
    <location>
        <begin position="832"/>
        <end position="1001"/>
    </location>
</feature>
<feature type="compositionally biased region" description="Low complexity" evidence="1">
    <location>
        <begin position="1108"/>
        <end position="1119"/>
    </location>
</feature>
<feature type="compositionally biased region" description="Polar residues" evidence="1">
    <location>
        <begin position="78"/>
        <end position="90"/>
    </location>
</feature>
<dbReference type="PANTHER" id="PTHR12673">
    <property type="entry name" value="FACIOGENITAL DYSPLASIA PROTEIN"/>
    <property type="match status" value="1"/>
</dbReference>
<feature type="compositionally biased region" description="Polar residues" evidence="1">
    <location>
        <begin position="1399"/>
        <end position="1411"/>
    </location>
</feature>
<dbReference type="CDD" id="cd00160">
    <property type="entry name" value="RhoGEF"/>
    <property type="match status" value="1"/>
</dbReference>
<feature type="region of interest" description="Disordered" evidence="1">
    <location>
        <begin position="53"/>
        <end position="330"/>
    </location>
</feature>
<feature type="compositionally biased region" description="Basic and acidic residues" evidence="1">
    <location>
        <begin position="1376"/>
        <end position="1386"/>
    </location>
</feature>
<sequence>MPLRRPSLRSKSRSPAPPPELEHSSRQGPTFLPPSHYAAAAGLAYHASETGNHAYESNNMHHDARHRSALDNSGRDYGNSSASPNGQTQKGIPMLEAQLLPSLRDTISKMTRSPSRGSRATETSNLTLSQLYVPRSSGRSASALDYYSDPPQNGGSDTSTLSTPRACGTPNQDSEYQTARTDTPRSRPKSVLKNVLRSPMVKSSPVRGRDAEPPGASHTVQQRQATATPTDRHDQKLYPNNNKQFTTRSRSCTDPGSQLRPRIPVPLSMGTPQLPAKTDPKSGVASSLPRFQGRRKGNDKPEGHSGGHHSEKPSYLPYRDPETSTDESDLEYRYEAVGRERRRLVVANADAHSISSSSESDVDGRRSRVPVPTDRNKPSTPKATGYSRPTRASPSQGTRPVIGLGLDLSHNRPNTVPDKRSNSRSRLREIQVTQNTHSVGDVGHNEKGQLWRGDHTTDDVDDIHAVHERRREALLGIVSGLALGSDSNDTSLASRQELDDHLERGVAISGSGDVHRGEDDFRDMASKKGTPRVNYSRDDVTSSSRTIPSKSPKGDKRSLLARPPPVTHGSKSPSKSQDGSRSPVIKTVTSPPGTLKKRMSAFYVNSSDDNDEMEREHEGWQRLMNHKSPPQGERKHCSNEDCDGCATQPSSISSEEARHDTGEASLATQMMQSQSEGTMSQAGSDVSAVEQHITWQDEGYDGLSVGAEALFRKISGSETLKRANERREETERSENTYSSRSSRSTNKSSSALKSPPVAPRLNNFPATEMAYSASDASIYDDEEDAADTQGADSGHSSQQRGYAHPQPPSWQADVPAEIYEVLFRRHGECELRRQQLIWEICESEKTYVARLQMILDLFILPLRVKDSKAWISGVPLDLAKLLDWLDDIVKLHVQLLDAIQRARTAQYPVVERIAEAIRPFVPRLEVYQPYLVRLGDLTELVSQQVKDATDLGEFIKMQETSAECDGWTIETLLSEPVNRLAQYPELFQRLQDVTQKAHPDYLSAVILRHSTNLMIRIMTEVKIREDEYELVKGLSTRIRDLPADLELPRRDRRLIMEGALRQVQPATCREMASPSQMSTSPSFDLSRRSDILANAVSEWGSDRRNRSESTASSSTGVSFRSYSSTSSAFPITPVLGQFPSGAGLSMANSKHQPKNKATALPTSKYKEPFQPPQAPSDLVHIFLFTDLALFVHPEDGPGTSWSLMNECGVVQIIDVAEAECHEANGKAIKVDFIPLRIDDRDGSPQSFCFLDWYPQYRFLKMGSNGGGGVGGSSQSETSDSNQNPNSDSQGSSGGTFGLDRLQAGFTASRSSLGSLIRRLSSGGSSGRRVPVVGEVSLLPEQSGEFRGEFHGGTIAEGQTSALLDGYDDMPNGEIVSHPRRDSETHAHASIASGYARTPPSYSQSSPLRRAG</sequence>
<feature type="compositionally biased region" description="Polar residues" evidence="1">
    <location>
        <begin position="1073"/>
        <end position="1083"/>
    </location>
</feature>
<feature type="compositionally biased region" description="Basic and acidic residues" evidence="1">
    <location>
        <begin position="296"/>
        <end position="312"/>
    </location>
</feature>
<feature type="compositionally biased region" description="Basic and acidic residues" evidence="1">
    <location>
        <begin position="721"/>
        <end position="734"/>
    </location>
</feature>
<feature type="compositionally biased region" description="Polar residues" evidence="1">
    <location>
        <begin position="150"/>
        <end position="181"/>
    </location>
</feature>
<dbReference type="OrthoDB" id="1716625at2759"/>
<proteinExistence type="predicted"/>
<dbReference type="GO" id="GO:0005085">
    <property type="term" value="F:guanyl-nucleotide exchange factor activity"/>
    <property type="evidence" value="ECO:0007669"/>
    <property type="project" value="InterPro"/>
</dbReference>
<accession>A0A067N797</accession>
<feature type="region of interest" description="Disordered" evidence="1">
    <location>
        <begin position="1065"/>
        <end position="1085"/>
    </location>
</feature>
<dbReference type="Proteomes" id="UP000027073">
    <property type="component" value="Unassembled WGS sequence"/>
</dbReference>
<dbReference type="HOGENOM" id="CLU_252085_0_0_1"/>
<feature type="region of interest" description="Disordered" evidence="1">
    <location>
        <begin position="1264"/>
        <end position="1299"/>
    </location>
</feature>
<dbReference type="STRING" id="1137138.A0A067N797"/>
<evidence type="ECO:0000256" key="1">
    <source>
        <dbReference type="SAM" id="MobiDB-lite"/>
    </source>
</evidence>
<feature type="compositionally biased region" description="Basic and acidic residues" evidence="1">
    <location>
        <begin position="59"/>
        <end position="69"/>
    </location>
</feature>
<gene>
    <name evidence="3" type="ORF">PLEOSDRAFT_1109902</name>
</gene>
<dbReference type="Pfam" id="PF00621">
    <property type="entry name" value="RhoGEF"/>
    <property type="match status" value="1"/>
</dbReference>
<feature type="compositionally biased region" description="Basic and acidic residues" evidence="1">
    <location>
        <begin position="443"/>
        <end position="456"/>
    </location>
</feature>
<feature type="compositionally biased region" description="Basic and acidic residues" evidence="1">
    <location>
        <begin position="513"/>
        <end position="526"/>
    </location>
</feature>
<feature type="region of interest" description="Disordered" evidence="1">
    <location>
        <begin position="721"/>
        <end position="763"/>
    </location>
</feature>
<feature type="compositionally biased region" description="Polar residues" evidence="1">
    <location>
        <begin position="108"/>
        <end position="130"/>
    </location>
</feature>
<dbReference type="InterPro" id="IPR051092">
    <property type="entry name" value="FYVE_RhoGEF_PH"/>
</dbReference>
<feature type="compositionally biased region" description="Basic and acidic residues" evidence="1">
    <location>
        <begin position="417"/>
        <end position="429"/>
    </location>
</feature>
<evidence type="ECO:0000259" key="2">
    <source>
        <dbReference type="PROSITE" id="PS50010"/>
    </source>
</evidence>
<feature type="region of interest" description="Disordered" evidence="1">
    <location>
        <begin position="1"/>
        <end position="35"/>
    </location>
</feature>
<feature type="compositionally biased region" description="Basic residues" evidence="1">
    <location>
        <begin position="1"/>
        <end position="12"/>
    </location>
</feature>
<feature type="region of interest" description="Disordered" evidence="1">
    <location>
        <begin position="505"/>
        <end position="598"/>
    </location>
</feature>
<feature type="region of interest" description="Disordered" evidence="1">
    <location>
        <begin position="780"/>
        <end position="810"/>
    </location>
</feature>
<feature type="compositionally biased region" description="Polar residues" evidence="1">
    <location>
        <begin position="790"/>
        <end position="800"/>
    </location>
</feature>
<dbReference type="PROSITE" id="PS50010">
    <property type="entry name" value="DH_2"/>
    <property type="match status" value="1"/>
</dbReference>
<feature type="compositionally biased region" description="Low complexity" evidence="1">
    <location>
        <begin position="735"/>
        <end position="750"/>
    </location>
</feature>
<protein>
    <recommendedName>
        <fullName evidence="2">DH domain-containing protein</fullName>
    </recommendedName>
</protein>
<dbReference type="SMART" id="SM00325">
    <property type="entry name" value="RhoGEF"/>
    <property type="match status" value="1"/>
</dbReference>
<reference evidence="4" key="1">
    <citation type="journal article" date="2014" name="Proc. Natl. Acad. Sci. U.S.A.">
        <title>Extensive sampling of basidiomycete genomes demonstrates inadequacy of the white-rot/brown-rot paradigm for wood decay fungi.</title>
        <authorList>
            <person name="Riley R."/>
            <person name="Salamov A.A."/>
            <person name="Brown D.W."/>
            <person name="Nagy L.G."/>
            <person name="Floudas D."/>
            <person name="Held B.W."/>
            <person name="Levasseur A."/>
            <person name="Lombard V."/>
            <person name="Morin E."/>
            <person name="Otillar R."/>
            <person name="Lindquist E.A."/>
            <person name="Sun H."/>
            <person name="LaButti K.M."/>
            <person name="Schmutz J."/>
            <person name="Jabbour D."/>
            <person name="Luo H."/>
            <person name="Baker S.E."/>
            <person name="Pisabarro A.G."/>
            <person name="Walton J.D."/>
            <person name="Blanchette R.A."/>
            <person name="Henrissat B."/>
            <person name="Martin F."/>
            <person name="Cullen D."/>
            <person name="Hibbett D.S."/>
            <person name="Grigoriev I.V."/>
        </authorList>
    </citation>
    <scope>NUCLEOTIDE SEQUENCE [LARGE SCALE GENOMIC DNA]</scope>
    <source>
        <strain evidence="4">PC15</strain>
    </source>
</reference>
<name>A0A067N797_PLEO1</name>
<dbReference type="SUPFAM" id="SSF48065">
    <property type="entry name" value="DBL homology domain (DH-domain)"/>
    <property type="match status" value="1"/>
</dbReference>